<evidence type="ECO:0000313" key="3">
    <source>
        <dbReference type="Proteomes" id="UP000676169"/>
    </source>
</evidence>
<accession>A0A975J0A3</accession>
<feature type="signal peptide" evidence="1">
    <location>
        <begin position="1"/>
        <end position="22"/>
    </location>
</feature>
<dbReference type="PANTHER" id="PTHR33321:SF12">
    <property type="entry name" value="PLANT BASIC SECRETORY PROTEIN (BSP) FAMILY PROTEIN"/>
    <property type="match status" value="1"/>
</dbReference>
<evidence type="ECO:0000256" key="1">
    <source>
        <dbReference type="SAM" id="SignalP"/>
    </source>
</evidence>
<dbReference type="PANTHER" id="PTHR33321">
    <property type="match status" value="1"/>
</dbReference>
<evidence type="ECO:0008006" key="4">
    <source>
        <dbReference type="Google" id="ProtNLM"/>
    </source>
</evidence>
<evidence type="ECO:0000313" key="2">
    <source>
        <dbReference type="EMBL" id="QUE51644.1"/>
    </source>
</evidence>
<sequence length="248" mass="28049">MLPKSITLASVLSVLATSTLHAEPDPPAPAAKPESKTIIHEGKYTYIFDSGTAPDLKEWQNTEFAAVVKEWYPKLNTMLPSNGYNAATTVSFRFRDDMKGTPAWAAGTEISLNAPWFRNNLKGEARGCVVHEMVHIVQGYGRGKNPTPGWITEGIPDYIRWFLYEPQTKGAEITRGNLGSAKYDASYRISANFIDWVIRTKDKDLLAKLNEVCREGKYTENFWKERTRTSLQELGEEWKKANEERLAK</sequence>
<proteinExistence type="predicted"/>
<reference evidence="2" key="1">
    <citation type="submission" date="2021-04" db="EMBL/GenBank/DDBJ databases">
        <title>Luteolibacter sp. 32A isolated from the skin of an Anderson's salamander (Ambystoma andersonii).</title>
        <authorList>
            <person name="Spergser J."/>
            <person name="Busse H.-J."/>
        </authorList>
    </citation>
    <scope>NUCLEOTIDE SEQUENCE</scope>
    <source>
        <strain evidence="2">32A</strain>
    </source>
</reference>
<name>A0A975J0A3_9BACT</name>
<gene>
    <name evidence="2" type="ORF">KBB96_01825</name>
</gene>
<dbReference type="AlphaFoldDB" id="A0A975J0A3"/>
<dbReference type="Proteomes" id="UP000676169">
    <property type="component" value="Chromosome"/>
</dbReference>
<dbReference type="RefSeq" id="WP_211631783.1">
    <property type="nucleotide sequence ID" value="NZ_CP073100.1"/>
</dbReference>
<dbReference type="EMBL" id="CP073100">
    <property type="protein sequence ID" value="QUE51644.1"/>
    <property type="molecule type" value="Genomic_DNA"/>
</dbReference>
<organism evidence="2 3">
    <name type="scientific">Luteolibacter ambystomatis</name>
    <dbReference type="NCBI Taxonomy" id="2824561"/>
    <lineage>
        <taxon>Bacteria</taxon>
        <taxon>Pseudomonadati</taxon>
        <taxon>Verrucomicrobiota</taxon>
        <taxon>Verrucomicrobiia</taxon>
        <taxon>Verrucomicrobiales</taxon>
        <taxon>Verrucomicrobiaceae</taxon>
        <taxon>Luteolibacter</taxon>
    </lineage>
</organism>
<dbReference type="KEGG" id="lamb:KBB96_01825"/>
<feature type="chain" id="PRO_5036687683" description="Plant Basic Secretory Protein" evidence="1">
    <location>
        <begin position="23"/>
        <end position="248"/>
    </location>
</feature>
<dbReference type="Pfam" id="PF04450">
    <property type="entry name" value="BSP"/>
    <property type="match status" value="1"/>
</dbReference>
<keyword evidence="3" id="KW-1185">Reference proteome</keyword>
<dbReference type="InterPro" id="IPR007541">
    <property type="entry name" value="Uncharacterised_BSP"/>
</dbReference>
<keyword evidence="1" id="KW-0732">Signal</keyword>
<protein>
    <recommendedName>
        <fullName evidence="4">Plant Basic Secretory Protein</fullName>
    </recommendedName>
</protein>